<comment type="caution">
    <text evidence="1">The sequence shown here is derived from an EMBL/GenBank/DDBJ whole genome shotgun (WGS) entry which is preliminary data.</text>
</comment>
<dbReference type="EMBL" id="BARW01002294">
    <property type="protein sequence ID" value="GAI70095.1"/>
    <property type="molecule type" value="Genomic_DNA"/>
</dbReference>
<sequence length="77" mass="8206">MQPLLSSEIKTISLAKLVEDKHGRHPPPYASRAFLSILTDPPPFRSASLRSDGGAGQKKKSVGNGGTLSTWLFSTAV</sequence>
<protein>
    <submittedName>
        <fullName evidence="1">Uncharacterized protein</fullName>
    </submittedName>
</protein>
<reference evidence="1" key="1">
    <citation type="journal article" date="2014" name="Front. Microbiol.">
        <title>High frequency of phylogenetically diverse reductive dehalogenase-homologous genes in deep subseafloor sedimentary metagenomes.</title>
        <authorList>
            <person name="Kawai M."/>
            <person name="Futagami T."/>
            <person name="Toyoda A."/>
            <person name="Takaki Y."/>
            <person name="Nishi S."/>
            <person name="Hori S."/>
            <person name="Arai W."/>
            <person name="Tsubouchi T."/>
            <person name="Morono Y."/>
            <person name="Uchiyama I."/>
            <person name="Ito T."/>
            <person name="Fujiyama A."/>
            <person name="Inagaki F."/>
            <person name="Takami H."/>
        </authorList>
    </citation>
    <scope>NUCLEOTIDE SEQUENCE</scope>
    <source>
        <strain evidence="1">Expedition CK06-06</strain>
    </source>
</reference>
<proteinExistence type="predicted"/>
<dbReference type="AlphaFoldDB" id="X1S3T9"/>
<gene>
    <name evidence="1" type="ORF">S12H4_06507</name>
</gene>
<name>X1S3T9_9ZZZZ</name>
<organism evidence="1">
    <name type="scientific">marine sediment metagenome</name>
    <dbReference type="NCBI Taxonomy" id="412755"/>
    <lineage>
        <taxon>unclassified sequences</taxon>
        <taxon>metagenomes</taxon>
        <taxon>ecological metagenomes</taxon>
    </lineage>
</organism>
<evidence type="ECO:0000313" key="1">
    <source>
        <dbReference type="EMBL" id="GAI70095.1"/>
    </source>
</evidence>
<accession>X1S3T9</accession>